<evidence type="ECO:0000313" key="2">
    <source>
        <dbReference type="EMBL" id="KAF2747002.1"/>
    </source>
</evidence>
<dbReference type="EMBL" id="MU006575">
    <property type="protein sequence ID" value="KAF2747002.1"/>
    <property type="molecule type" value="Genomic_DNA"/>
</dbReference>
<protein>
    <recommendedName>
        <fullName evidence="1">CinA C-terminal domain-containing protein</fullName>
    </recommendedName>
</protein>
<dbReference type="Proteomes" id="UP000799440">
    <property type="component" value="Unassembled WGS sequence"/>
</dbReference>
<dbReference type="OrthoDB" id="2350783at2759"/>
<dbReference type="InterPro" id="IPR036653">
    <property type="entry name" value="CinA-like_C"/>
</dbReference>
<evidence type="ECO:0000313" key="3">
    <source>
        <dbReference type="Proteomes" id="UP000799440"/>
    </source>
</evidence>
<name>A0A6A6V8P7_9PLEO</name>
<sequence length="173" mass="18339">MSSFPPEPLRDIVGEVAALLKERGETVSVAETVAGGLISSTLLSVPGASGYYQGGLTLYTLPSRLAYAGWTDANLQNYTGPTPEIVVGMAEHTRKTLGSTYCVSESGTAGPTGGKTRNRTPGYVALAVVWEGGKMTREVETGSNDRKGNMVRFAEEGLRLLRDVLKSKGGRKL</sequence>
<organism evidence="2 3">
    <name type="scientific">Sporormia fimetaria CBS 119925</name>
    <dbReference type="NCBI Taxonomy" id="1340428"/>
    <lineage>
        <taxon>Eukaryota</taxon>
        <taxon>Fungi</taxon>
        <taxon>Dikarya</taxon>
        <taxon>Ascomycota</taxon>
        <taxon>Pezizomycotina</taxon>
        <taxon>Dothideomycetes</taxon>
        <taxon>Pleosporomycetidae</taxon>
        <taxon>Pleosporales</taxon>
        <taxon>Sporormiaceae</taxon>
        <taxon>Sporormia</taxon>
    </lineage>
</organism>
<dbReference type="Gene3D" id="3.90.950.20">
    <property type="entry name" value="CinA-like"/>
    <property type="match status" value="1"/>
</dbReference>
<dbReference type="Pfam" id="PF02464">
    <property type="entry name" value="CinA"/>
    <property type="match status" value="1"/>
</dbReference>
<accession>A0A6A6V8P7</accession>
<dbReference type="InterPro" id="IPR008136">
    <property type="entry name" value="CinA_C"/>
</dbReference>
<feature type="domain" description="CinA C-terminal" evidence="1">
    <location>
        <begin position="13"/>
        <end position="165"/>
    </location>
</feature>
<reference evidence="2" key="1">
    <citation type="journal article" date="2020" name="Stud. Mycol.">
        <title>101 Dothideomycetes genomes: a test case for predicting lifestyles and emergence of pathogens.</title>
        <authorList>
            <person name="Haridas S."/>
            <person name="Albert R."/>
            <person name="Binder M."/>
            <person name="Bloem J."/>
            <person name="Labutti K."/>
            <person name="Salamov A."/>
            <person name="Andreopoulos B."/>
            <person name="Baker S."/>
            <person name="Barry K."/>
            <person name="Bills G."/>
            <person name="Bluhm B."/>
            <person name="Cannon C."/>
            <person name="Castanera R."/>
            <person name="Culley D."/>
            <person name="Daum C."/>
            <person name="Ezra D."/>
            <person name="Gonzalez J."/>
            <person name="Henrissat B."/>
            <person name="Kuo A."/>
            <person name="Liang C."/>
            <person name="Lipzen A."/>
            <person name="Lutzoni F."/>
            <person name="Magnuson J."/>
            <person name="Mondo S."/>
            <person name="Nolan M."/>
            <person name="Ohm R."/>
            <person name="Pangilinan J."/>
            <person name="Park H.-J."/>
            <person name="Ramirez L."/>
            <person name="Alfaro M."/>
            <person name="Sun H."/>
            <person name="Tritt A."/>
            <person name="Yoshinaga Y."/>
            <person name="Zwiers L.-H."/>
            <person name="Turgeon B."/>
            <person name="Goodwin S."/>
            <person name="Spatafora J."/>
            <person name="Crous P."/>
            <person name="Grigoriev I."/>
        </authorList>
    </citation>
    <scope>NUCLEOTIDE SEQUENCE</scope>
    <source>
        <strain evidence="2">CBS 119925</strain>
    </source>
</reference>
<gene>
    <name evidence="2" type="ORF">M011DRAFT_444800</name>
</gene>
<dbReference type="SUPFAM" id="SSF142433">
    <property type="entry name" value="CinA-like"/>
    <property type="match status" value="1"/>
</dbReference>
<proteinExistence type="predicted"/>
<evidence type="ECO:0000259" key="1">
    <source>
        <dbReference type="Pfam" id="PF02464"/>
    </source>
</evidence>
<dbReference type="AlphaFoldDB" id="A0A6A6V8P7"/>
<keyword evidence="3" id="KW-1185">Reference proteome</keyword>